<dbReference type="EMBL" id="DS028100">
    <property type="protein sequence ID" value="KMP09913.1"/>
    <property type="molecule type" value="Genomic_DNA"/>
</dbReference>
<evidence type="ECO:0000313" key="2">
    <source>
        <dbReference type="Proteomes" id="UP000054565"/>
    </source>
</evidence>
<evidence type="ECO:0000313" key="1">
    <source>
        <dbReference type="EMBL" id="KMP09913.1"/>
    </source>
</evidence>
<reference evidence="2" key="1">
    <citation type="journal article" date="2010" name="Genome Res.">
        <title>Population genomic sequencing of Coccidioides fungi reveals recent hybridization and transposon control.</title>
        <authorList>
            <person name="Neafsey D.E."/>
            <person name="Barker B.M."/>
            <person name="Sharpton T.J."/>
            <person name="Stajich J.E."/>
            <person name="Park D.J."/>
            <person name="Whiston E."/>
            <person name="Hung C.-Y."/>
            <person name="McMahan C."/>
            <person name="White J."/>
            <person name="Sykes S."/>
            <person name="Heiman D."/>
            <person name="Young S."/>
            <person name="Zeng Q."/>
            <person name="Abouelleil A."/>
            <person name="Aftuck L."/>
            <person name="Bessette D."/>
            <person name="Brown A."/>
            <person name="FitzGerald M."/>
            <person name="Lui A."/>
            <person name="Macdonald J.P."/>
            <person name="Priest M."/>
            <person name="Orbach M.J."/>
            <person name="Galgiani J.N."/>
            <person name="Kirkland T.N."/>
            <person name="Cole G.T."/>
            <person name="Birren B.W."/>
            <person name="Henn M.R."/>
            <person name="Taylor J.W."/>
            <person name="Rounsley S.D."/>
        </authorList>
    </citation>
    <scope>NUCLEOTIDE SEQUENCE [LARGE SCALE GENOMIC DNA]</scope>
    <source>
        <strain evidence="2">RMSCC 2394</strain>
    </source>
</reference>
<dbReference type="AlphaFoldDB" id="A0A0J6YSF9"/>
<dbReference type="Proteomes" id="UP000054565">
    <property type="component" value="Unassembled WGS sequence"/>
</dbReference>
<name>A0A0J6YSF9_COCIT</name>
<gene>
    <name evidence="1" type="ORF">CIRG_09146</name>
</gene>
<proteinExistence type="predicted"/>
<protein>
    <submittedName>
        <fullName evidence="1">Uncharacterized protein</fullName>
    </submittedName>
</protein>
<accession>A0A0J6YSF9</accession>
<organism evidence="1 2">
    <name type="scientific">Coccidioides immitis RMSCC 2394</name>
    <dbReference type="NCBI Taxonomy" id="404692"/>
    <lineage>
        <taxon>Eukaryota</taxon>
        <taxon>Fungi</taxon>
        <taxon>Dikarya</taxon>
        <taxon>Ascomycota</taxon>
        <taxon>Pezizomycotina</taxon>
        <taxon>Eurotiomycetes</taxon>
        <taxon>Eurotiomycetidae</taxon>
        <taxon>Onygenales</taxon>
        <taxon>Onygenaceae</taxon>
        <taxon>Coccidioides</taxon>
    </lineage>
</organism>
<sequence length="148" mass="16751">MRLEPPWRVTSKETTTEMNVFAIRRTTDLVYRPYINSSIQPPFLTGRCEDSQGLRVHATNPHNSHGILESVHFECNSATPYFLFAITPKVVNAEGLFNAKEMLGLEAIYGGAKRLECPRRDPLDQMQAMEMDLIRNAGLYISPPPETL</sequence>